<dbReference type="PANTHER" id="PTHR22801">
    <property type="entry name" value="LITHOSTATHINE"/>
    <property type="match status" value="1"/>
</dbReference>
<name>A0ABD0KWQ9_9CAEN</name>
<keyword evidence="1" id="KW-1015">Disulfide bond</keyword>
<sequence length="124" mass="13977">MGYQYKTLFQSRLCLRFVSLKLNHSDADDYCKANGARLVRAKTQDVINVVTEGQGDFVWVGADDIAVEAEHHWNDGTPLLLNDTLWGTDEGVRSDEECVAVNPSKELADLQCSREHPFVCQMQM</sequence>
<accession>A0ABD0KWQ9</accession>
<feature type="domain" description="C-type lectin" evidence="2">
    <location>
        <begin position="10"/>
        <end position="121"/>
    </location>
</feature>
<dbReference type="SUPFAM" id="SSF56436">
    <property type="entry name" value="C-type lectin-like"/>
    <property type="match status" value="1"/>
</dbReference>
<dbReference type="Proteomes" id="UP001519460">
    <property type="component" value="Unassembled WGS sequence"/>
</dbReference>
<reference evidence="3 4" key="1">
    <citation type="journal article" date="2023" name="Sci. Data">
        <title>Genome assembly of the Korean intertidal mud-creeper Batillaria attramentaria.</title>
        <authorList>
            <person name="Patra A.K."/>
            <person name="Ho P.T."/>
            <person name="Jun S."/>
            <person name="Lee S.J."/>
            <person name="Kim Y."/>
            <person name="Won Y.J."/>
        </authorList>
    </citation>
    <scope>NUCLEOTIDE SEQUENCE [LARGE SCALE GENOMIC DNA]</scope>
    <source>
        <strain evidence="3">Wonlab-2016</strain>
    </source>
</reference>
<dbReference type="PROSITE" id="PS50041">
    <property type="entry name" value="C_TYPE_LECTIN_2"/>
    <property type="match status" value="1"/>
</dbReference>
<dbReference type="AlphaFoldDB" id="A0ABD0KWQ9"/>
<evidence type="ECO:0000313" key="3">
    <source>
        <dbReference type="EMBL" id="KAK7491187.1"/>
    </source>
</evidence>
<dbReference type="Pfam" id="PF00059">
    <property type="entry name" value="Lectin_C"/>
    <property type="match status" value="1"/>
</dbReference>
<evidence type="ECO:0000256" key="1">
    <source>
        <dbReference type="ARBA" id="ARBA00023157"/>
    </source>
</evidence>
<evidence type="ECO:0000259" key="2">
    <source>
        <dbReference type="PROSITE" id="PS50041"/>
    </source>
</evidence>
<dbReference type="CDD" id="cd00037">
    <property type="entry name" value="CLECT"/>
    <property type="match status" value="1"/>
</dbReference>
<dbReference type="PANTHER" id="PTHR22801:SF63">
    <property type="entry name" value="C-TYPE LECTIN DOMAIN-CONTAINING PROTEIN"/>
    <property type="match status" value="1"/>
</dbReference>
<organism evidence="3 4">
    <name type="scientific">Batillaria attramentaria</name>
    <dbReference type="NCBI Taxonomy" id="370345"/>
    <lineage>
        <taxon>Eukaryota</taxon>
        <taxon>Metazoa</taxon>
        <taxon>Spiralia</taxon>
        <taxon>Lophotrochozoa</taxon>
        <taxon>Mollusca</taxon>
        <taxon>Gastropoda</taxon>
        <taxon>Caenogastropoda</taxon>
        <taxon>Sorbeoconcha</taxon>
        <taxon>Cerithioidea</taxon>
        <taxon>Batillariidae</taxon>
        <taxon>Batillaria</taxon>
    </lineage>
</organism>
<dbReference type="InterPro" id="IPR016187">
    <property type="entry name" value="CTDL_fold"/>
</dbReference>
<dbReference type="SMART" id="SM00034">
    <property type="entry name" value="CLECT"/>
    <property type="match status" value="1"/>
</dbReference>
<dbReference type="Gene3D" id="3.10.100.10">
    <property type="entry name" value="Mannose-Binding Protein A, subunit A"/>
    <property type="match status" value="1"/>
</dbReference>
<evidence type="ECO:0000313" key="4">
    <source>
        <dbReference type="Proteomes" id="UP001519460"/>
    </source>
</evidence>
<gene>
    <name evidence="3" type="ORF">BaRGS_00017624</name>
</gene>
<dbReference type="PROSITE" id="PS00615">
    <property type="entry name" value="C_TYPE_LECTIN_1"/>
    <property type="match status" value="1"/>
</dbReference>
<dbReference type="InterPro" id="IPR018378">
    <property type="entry name" value="C-type_lectin_CS"/>
</dbReference>
<dbReference type="InterPro" id="IPR050801">
    <property type="entry name" value="Ca-Dep_Lectins_ImmuneDev"/>
</dbReference>
<dbReference type="InterPro" id="IPR016186">
    <property type="entry name" value="C-type_lectin-like/link_sf"/>
</dbReference>
<proteinExistence type="predicted"/>
<comment type="caution">
    <text evidence="3">The sequence shown here is derived from an EMBL/GenBank/DDBJ whole genome shotgun (WGS) entry which is preliminary data.</text>
</comment>
<keyword evidence="4" id="KW-1185">Reference proteome</keyword>
<dbReference type="InterPro" id="IPR001304">
    <property type="entry name" value="C-type_lectin-like"/>
</dbReference>
<dbReference type="EMBL" id="JACVVK020000118">
    <property type="protein sequence ID" value="KAK7491187.1"/>
    <property type="molecule type" value="Genomic_DNA"/>
</dbReference>
<protein>
    <recommendedName>
        <fullName evidence="2">C-type lectin domain-containing protein</fullName>
    </recommendedName>
</protein>